<dbReference type="InterPro" id="IPR008331">
    <property type="entry name" value="Ferritin_DPS_dom"/>
</dbReference>
<accession>A0A644TFT2</accession>
<dbReference type="InterPro" id="IPR041719">
    <property type="entry name" value="Ferritin_prok"/>
</dbReference>
<evidence type="ECO:0000256" key="3">
    <source>
        <dbReference type="ARBA" id="ARBA00023002"/>
    </source>
</evidence>
<dbReference type="GO" id="GO:0005829">
    <property type="term" value="C:cytosol"/>
    <property type="evidence" value="ECO:0007669"/>
    <property type="project" value="TreeGrafter"/>
</dbReference>
<dbReference type="InterPro" id="IPR001519">
    <property type="entry name" value="Ferritin"/>
</dbReference>
<dbReference type="InterPro" id="IPR012347">
    <property type="entry name" value="Ferritin-like"/>
</dbReference>
<dbReference type="EC" id="1.16.3.2" evidence="6"/>
<evidence type="ECO:0000259" key="5">
    <source>
        <dbReference type="PROSITE" id="PS50905"/>
    </source>
</evidence>
<keyword evidence="4" id="KW-0408">Iron</keyword>
<evidence type="ECO:0000256" key="1">
    <source>
        <dbReference type="ARBA" id="ARBA00022434"/>
    </source>
</evidence>
<dbReference type="CDD" id="cd01055">
    <property type="entry name" value="Nonheme_Ferritin"/>
    <property type="match status" value="1"/>
</dbReference>
<feature type="domain" description="Ferritin-like diiron" evidence="5">
    <location>
        <begin position="1"/>
        <end position="145"/>
    </location>
</feature>
<dbReference type="Gene3D" id="1.20.1260.10">
    <property type="match status" value="1"/>
</dbReference>
<evidence type="ECO:0000256" key="4">
    <source>
        <dbReference type="ARBA" id="ARBA00023004"/>
    </source>
</evidence>
<reference evidence="6" key="1">
    <citation type="submission" date="2019-08" db="EMBL/GenBank/DDBJ databases">
        <authorList>
            <person name="Kucharzyk K."/>
            <person name="Murdoch R.W."/>
            <person name="Higgins S."/>
            <person name="Loffler F."/>
        </authorList>
    </citation>
    <scope>NUCLEOTIDE SEQUENCE</scope>
</reference>
<keyword evidence="1" id="KW-0409">Iron storage</keyword>
<dbReference type="AlphaFoldDB" id="A0A644TFT2"/>
<comment type="caution">
    <text evidence="6">The sequence shown here is derived from an EMBL/GenBank/DDBJ whole genome shotgun (WGS) entry which is preliminary data.</text>
</comment>
<dbReference type="FunFam" id="1.20.1260.10:FF:000001">
    <property type="entry name" value="Non-heme ferritin"/>
    <property type="match status" value="1"/>
</dbReference>
<name>A0A644TFT2_9ZZZZ</name>
<dbReference type="GO" id="GO:0006826">
    <property type="term" value="P:iron ion transport"/>
    <property type="evidence" value="ECO:0007669"/>
    <property type="project" value="InterPro"/>
</dbReference>
<gene>
    <name evidence="6" type="primary">ftnA_1</name>
    <name evidence="6" type="ORF">SDC9_11374</name>
</gene>
<sequence>MISQKMQDAINGQIQAEFYSAYLYLSMSAYCEGKSLKGFANWLNVQYQEEVSHATKLFTYLGERGGKVRLATIDAPPSEFGTLAELFEMVLTHEQHVTDLINKLYEVAVSEKDFAAQIFLQWFINEQVEEESSVGEVLDKLAVIGEKTVDVLYLDKELSTRVFVPPAANNA</sequence>
<dbReference type="SUPFAM" id="SSF47240">
    <property type="entry name" value="Ferritin-like"/>
    <property type="match status" value="1"/>
</dbReference>
<dbReference type="GO" id="GO:0006879">
    <property type="term" value="P:intracellular iron ion homeostasis"/>
    <property type="evidence" value="ECO:0007669"/>
    <property type="project" value="UniProtKB-KW"/>
</dbReference>
<dbReference type="InterPro" id="IPR009040">
    <property type="entry name" value="Ferritin-like_diiron"/>
</dbReference>
<evidence type="ECO:0000313" key="6">
    <source>
        <dbReference type="EMBL" id="MPL65710.1"/>
    </source>
</evidence>
<dbReference type="Pfam" id="PF00210">
    <property type="entry name" value="Ferritin"/>
    <property type="match status" value="1"/>
</dbReference>
<dbReference type="GO" id="GO:0008198">
    <property type="term" value="F:ferrous iron binding"/>
    <property type="evidence" value="ECO:0007669"/>
    <property type="project" value="TreeGrafter"/>
</dbReference>
<proteinExistence type="predicted"/>
<dbReference type="PANTHER" id="PTHR11431">
    <property type="entry name" value="FERRITIN"/>
    <property type="match status" value="1"/>
</dbReference>
<keyword evidence="2" id="KW-0479">Metal-binding</keyword>
<dbReference type="InterPro" id="IPR009078">
    <property type="entry name" value="Ferritin-like_SF"/>
</dbReference>
<dbReference type="PROSITE" id="PS50905">
    <property type="entry name" value="FERRITIN_LIKE"/>
    <property type="match status" value="1"/>
</dbReference>
<dbReference type="GO" id="GO:0042802">
    <property type="term" value="F:identical protein binding"/>
    <property type="evidence" value="ECO:0007669"/>
    <property type="project" value="UniProtKB-ARBA"/>
</dbReference>
<protein>
    <submittedName>
        <fullName evidence="6">Bacterial non-heme ferritin</fullName>
        <ecNumber evidence="6">1.16.3.2</ecNumber>
    </submittedName>
</protein>
<dbReference type="GO" id="GO:0008199">
    <property type="term" value="F:ferric iron binding"/>
    <property type="evidence" value="ECO:0007669"/>
    <property type="project" value="InterPro"/>
</dbReference>
<evidence type="ECO:0000256" key="2">
    <source>
        <dbReference type="ARBA" id="ARBA00022723"/>
    </source>
</evidence>
<dbReference type="EMBL" id="VSSQ01000029">
    <property type="protein sequence ID" value="MPL65710.1"/>
    <property type="molecule type" value="Genomic_DNA"/>
</dbReference>
<keyword evidence="3 6" id="KW-0560">Oxidoreductase</keyword>
<organism evidence="6">
    <name type="scientific">bioreactor metagenome</name>
    <dbReference type="NCBI Taxonomy" id="1076179"/>
    <lineage>
        <taxon>unclassified sequences</taxon>
        <taxon>metagenomes</taxon>
        <taxon>ecological metagenomes</taxon>
    </lineage>
</organism>
<dbReference type="GO" id="GO:0004322">
    <property type="term" value="F:ferroxidase activity"/>
    <property type="evidence" value="ECO:0007669"/>
    <property type="project" value="TreeGrafter"/>
</dbReference>
<dbReference type="PANTHER" id="PTHR11431:SF127">
    <property type="entry name" value="BACTERIAL NON-HEME FERRITIN"/>
    <property type="match status" value="1"/>
</dbReference>